<dbReference type="EMBL" id="CAVNYO010000040">
    <property type="protein sequence ID" value="CAK5263405.1"/>
    <property type="molecule type" value="Genomic_DNA"/>
</dbReference>
<sequence>MSPPPEPLVKCTRCTFRGPQSAFPQLPSLQYTRHCHKCREKNLKSRGAAKEKEPSASLRGKDNSGGILPKLSRETLLALIREHGSNKAFETECYLDLAEINLRPEIACSPKAVADELARQVWEATGYRFVYKQKRPSRTNPSIVRFEYHCAQLEGEKTKNQLVADPKKRRARVTMDYFACNGWLNVIINELDLSTGTFRLSHHLAHTHYTNISISDDIKSLVKQMKTSTPTKIWEEVVKLDPTTELTERQIYRFWSDINQGAWRKCDDQVASALALLQEYEDMTVEIIELKQETGLSSIAFCFCEIINNFGKDTEEIAMDSTWKTNAAGYELYAIVAEANGTALPLAFVFTTSTGDDAAEGAKDRMLQQVLGAVSRKCPNIQFVHTDKDISEINAAKTALPGTKHQLCMWHGPRYVKERLAEDKRPAHYDPRKAHMVFDFIDPTWAPGIDRIQEDASQHEQNDSEQEEDSNNVNGPDGIQTKTLLPPIFVLTQGDIRHPIYPNPPKARKTDLGVFCPPEHRDVTLDLYKMHGRLHPEIPVYEPDDPDSEKPNPFLSADAIYKSAVYDMYFHCFDLDLSQLWAYMWNRWYSPAQWKLWARASEPAIPRINTTMIVESLWKHVKHRDLAEFNRPRLDLVTHVIILNLLPRIKRNLDSIRKMRRAGRGPTLVGWQKDFRATWVDLSKSDDHCLTEKQLRWLRKPKNTKNRDERLAQLDQESKRTHGTYFTYVDKWVCSCSAFLMSRFLLCKHLVREVNQTLSNSPLRDLALFANLRRNHFPPYYVIPGIHDIEENEPEPEHDVEIMVLHRGHSRSQSTSSSRMQTPEPDDDDEDNDRAPSPGPVTGPGLDDLESIDPSGDDDRDEDNNIRAFASDDEGTAGDRVYISEAQRENLKRSFEALMETISRPSGIAPQLAEALRPALQMVEDAGTSGLSPHSDTPSSEPDVENLASQVVKVPIARTERPMPIQAAI</sequence>
<evidence type="ECO:0000256" key="1">
    <source>
        <dbReference type="PROSITE-ProRule" id="PRU00325"/>
    </source>
</evidence>
<organism evidence="4 5">
    <name type="scientific">Mycena citricolor</name>
    <dbReference type="NCBI Taxonomy" id="2018698"/>
    <lineage>
        <taxon>Eukaryota</taxon>
        <taxon>Fungi</taxon>
        <taxon>Dikarya</taxon>
        <taxon>Basidiomycota</taxon>
        <taxon>Agaricomycotina</taxon>
        <taxon>Agaricomycetes</taxon>
        <taxon>Agaricomycetidae</taxon>
        <taxon>Agaricales</taxon>
        <taxon>Marasmiineae</taxon>
        <taxon>Mycenaceae</taxon>
        <taxon>Mycena</taxon>
    </lineage>
</organism>
<accession>A0AAD2GVJ1</accession>
<feature type="region of interest" description="Disordered" evidence="2">
    <location>
        <begin position="926"/>
        <end position="946"/>
    </location>
</feature>
<evidence type="ECO:0000256" key="2">
    <source>
        <dbReference type="SAM" id="MobiDB-lite"/>
    </source>
</evidence>
<feature type="region of interest" description="Disordered" evidence="2">
    <location>
        <begin position="807"/>
        <end position="873"/>
    </location>
</feature>
<feature type="compositionally biased region" description="Low complexity" evidence="2">
    <location>
        <begin position="811"/>
        <end position="823"/>
    </location>
</feature>
<reference evidence="4" key="1">
    <citation type="submission" date="2023-11" db="EMBL/GenBank/DDBJ databases">
        <authorList>
            <person name="De Vega J J."/>
            <person name="De Vega J J."/>
        </authorList>
    </citation>
    <scope>NUCLEOTIDE SEQUENCE</scope>
</reference>
<dbReference type="AlphaFoldDB" id="A0AAD2GVJ1"/>
<evidence type="ECO:0000313" key="4">
    <source>
        <dbReference type="EMBL" id="CAK5263405.1"/>
    </source>
</evidence>
<protein>
    <recommendedName>
        <fullName evidence="3">SWIM-type domain-containing protein</fullName>
    </recommendedName>
</protein>
<dbReference type="InterPro" id="IPR018289">
    <property type="entry name" value="MULE_transposase_dom"/>
</dbReference>
<dbReference type="InterPro" id="IPR007527">
    <property type="entry name" value="Znf_SWIM"/>
</dbReference>
<dbReference type="GO" id="GO:0008270">
    <property type="term" value="F:zinc ion binding"/>
    <property type="evidence" value="ECO:0007669"/>
    <property type="project" value="UniProtKB-KW"/>
</dbReference>
<feature type="region of interest" description="Disordered" evidence="2">
    <location>
        <begin position="43"/>
        <end position="66"/>
    </location>
</feature>
<keyword evidence="1" id="KW-0862">Zinc</keyword>
<gene>
    <name evidence="4" type="ORF">MYCIT1_LOCUS2864</name>
</gene>
<dbReference type="PROSITE" id="PS50966">
    <property type="entry name" value="ZF_SWIM"/>
    <property type="match status" value="1"/>
</dbReference>
<comment type="caution">
    <text evidence="4">The sequence shown here is derived from an EMBL/GenBank/DDBJ whole genome shotgun (WGS) entry which is preliminary data.</text>
</comment>
<feature type="domain" description="SWIM-type" evidence="3">
    <location>
        <begin position="725"/>
        <end position="758"/>
    </location>
</feature>
<feature type="compositionally biased region" description="Acidic residues" evidence="2">
    <location>
        <begin position="847"/>
        <end position="862"/>
    </location>
</feature>
<keyword evidence="1" id="KW-0863">Zinc-finger</keyword>
<evidence type="ECO:0000259" key="3">
    <source>
        <dbReference type="PROSITE" id="PS50966"/>
    </source>
</evidence>
<feature type="compositionally biased region" description="Basic and acidic residues" evidence="2">
    <location>
        <begin position="43"/>
        <end position="62"/>
    </location>
</feature>
<evidence type="ECO:0000313" key="5">
    <source>
        <dbReference type="Proteomes" id="UP001295794"/>
    </source>
</evidence>
<feature type="compositionally biased region" description="Polar residues" evidence="2">
    <location>
        <begin position="929"/>
        <end position="940"/>
    </location>
</feature>
<keyword evidence="1" id="KW-0479">Metal-binding</keyword>
<name>A0AAD2GVJ1_9AGAR</name>
<keyword evidence="5" id="KW-1185">Reference proteome</keyword>
<dbReference type="Pfam" id="PF10551">
    <property type="entry name" value="MULE"/>
    <property type="match status" value="1"/>
</dbReference>
<dbReference type="Proteomes" id="UP001295794">
    <property type="component" value="Unassembled WGS sequence"/>
</dbReference>
<proteinExistence type="predicted"/>
<feature type="region of interest" description="Disordered" evidence="2">
    <location>
        <begin position="455"/>
        <end position="478"/>
    </location>
</feature>